<evidence type="ECO:0000259" key="8">
    <source>
        <dbReference type="Pfam" id="PF23878"/>
    </source>
</evidence>
<keyword evidence="4" id="KW-0963">Cytoplasm</keyword>
<dbReference type="GO" id="GO:0033588">
    <property type="term" value="C:elongator holoenzyme complex"/>
    <property type="evidence" value="ECO:0007669"/>
    <property type="project" value="InterPro"/>
</dbReference>
<proteinExistence type="inferred from homology"/>
<dbReference type="PANTHER" id="PTHR12747">
    <property type="entry name" value="ELONGATOR COMPLEX PROTEIN 1"/>
    <property type="match status" value="1"/>
</dbReference>
<dbReference type="Proteomes" id="UP000015103">
    <property type="component" value="Unassembled WGS sequence"/>
</dbReference>
<keyword evidence="11" id="KW-1185">Reference proteome</keyword>
<evidence type="ECO:0000259" key="9">
    <source>
        <dbReference type="Pfam" id="PF23925"/>
    </source>
</evidence>
<dbReference type="GO" id="GO:0005829">
    <property type="term" value="C:cytosol"/>
    <property type="evidence" value="ECO:0007669"/>
    <property type="project" value="TreeGrafter"/>
</dbReference>
<comment type="subcellular location">
    <subcellularLocation>
        <location evidence="1">Cytoplasm</location>
    </subcellularLocation>
</comment>
<evidence type="ECO:0000259" key="6">
    <source>
        <dbReference type="Pfam" id="PF04762"/>
    </source>
</evidence>
<dbReference type="InParanoid" id="T1HAY6"/>
<comment type="similarity">
    <text evidence="3">Belongs to the ELP1/IKA1 family.</text>
</comment>
<dbReference type="InterPro" id="IPR056167">
    <property type="entry name" value="A-sol_ELP1"/>
</dbReference>
<evidence type="ECO:0000256" key="2">
    <source>
        <dbReference type="ARBA" id="ARBA00005043"/>
    </source>
</evidence>
<comment type="pathway">
    <text evidence="2">tRNA modification; 5-methoxycarbonylmethyl-2-thiouridine-tRNA biosynthesis.</text>
</comment>
<dbReference type="Pfam" id="PF23925">
    <property type="entry name" value="A-sol_ELP1"/>
    <property type="match status" value="1"/>
</dbReference>
<evidence type="ECO:0000313" key="10">
    <source>
        <dbReference type="EnsemblMetazoa" id="RPRC001192-PA"/>
    </source>
</evidence>
<dbReference type="HOGENOM" id="CLU_001477_1_0_1"/>
<dbReference type="GO" id="GO:0002926">
    <property type="term" value="P:tRNA wobble base 5-methoxycarbonylmethyl-2-thiouridinylation"/>
    <property type="evidence" value="ECO:0007669"/>
    <property type="project" value="TreeGrafter"/>
</dbReference>
<dbReference type="UniPathway" id="UPA00988"/>
<dbReference type="SUPFAM" id="SSF69322">
    <property type="entry name" value="Tricorn protease domain 2"/>
    <property type="match status" value="1"/>
</dbReference>
<dbReference type="Pfam" id="PF23797">
    <property type="entry name" value="Beta-prop_ELP1_2nd"/>
    <property type="match status" value="1"/>
</dbReference>
<dbReference type="InterPro" id="IPR056164">
    <property type="entry name" value="Beta-prop_ELP1_1st"/>
</dbReference>
<protein>
    <submittedName>
        <fullName evidence="10">Uncharacterized protein</fullName>
    </submittedName>
</protein>
<dbReference type="EMBL" id="ACPB03020437">
    <property type="status" value="NOT_ANNOTATED_CDS"/>
    <property type="molecule type" value="Genomic_DNA"/>
</dbReference>
<dbReference type="VEuPathDB" id="VectorBase:RPRC001192"/>
<reference evidence="10" key="1">
    <citation type="submission" date="2015-05" db="UniProtKB">
        <authorList>
            <consortium name="EnsemblMetazoa"/>
        </authorList>
    </citation>
    <scope>IDENTIFICATION</scope>
</reference>
<accession>T1HAY6</accession>
<dbReference type="Pfam" id="PF23878">
    <property type="entry name" value="TPR_ELP1"/>
    <property type="match status" value="1"/>
</dbReference>
<dbReference type="InterPro" id="IPR056165">
    <property type="entry name" value="Beta-prop_ELP1_2nd"/>
</dbReference>
<feature type="domain" description="ELP1 alpha-solenoid" evidence="9">
    <location>
        <begin position="515"/>
        <end position="700"/>
    </location>
</feature>
<dbReference type="FunCoup" id="T1HAY6">
    <property type="interactions" value="1467"/>
</dbReference>
<dbReference type="STRING" id="13249.T1HAY6"/>
<evidence type="ECO:0000313" key="11">
    <source>
        <dbReference type="Proteomes" id="UP000015103"/>
    </source>
</evidence>
<evidence type="ECO:0000256" key="4">
    <source>
        <dbReference type="ARBA" id="ARBA00022490"/>
    </source>
</evidence>
<evidence type="ECO:0000256" key="3">
    <source>
        <dbReference type="ARBA" id="ARBA00006086"/>
    </source>
</evidence>
<name>T1HAY6_RHOPR</name>
<dbReference type="AlphaFoldDB" id="T1HAY6"/>
<sequence>MLTSTIDVIFEYDLADTSQEGQKLVNIGWGKKETQFRGMEGKKAVVPNLDSNLEGSFDKSPCITWRGDSSLLAVGFWCRISCKRRIKIFSKDGPFVCINEDMAGLDGPLSWRPQGNLIAFSQQLANKYVISFLEKNGLKHLDFELPKGFKVKHMSWNMDSNILCLLVKQSELTKTYLMLWTCSNYHWFLKQMFLLSFEVAKIIWDEDRENKLHLILRNGTFYEFEFSWIIDHSNYASFANKYYISVIDKETILLTPFHSSIIPPPMSKWTLKCPASVNQILYPPTYGDEECKYFMCALLCDGKFCFFSENSEEPYISRIDELFTQECFSDLTMHHWAWVTNTTIIGVSIFEGGRSKVMNIQIAEDKLELVNNSEINHHVIAVVANTKDVYMYLLDGRCIEYDIEKNSISEIKAGFPEPCYHVVAHSKDKYGLSEWNRLYKNGKTLSNNITSFLIHYPFILATTSNHTLLLMNSEGSEVEEISVRKLERGSKLVAVTGQTVIMQLPRGNLESIQPRALTIMNAGKLLDKKLYKEAIQLLRRQRISFDLCCDHNPSEFFANIKHFIQVVDPQWITLFVTELLPTDVTRGIYSQYYKQERQLIYPEEQKINKICITLLEALQSSEEEHKYMLPILSCLVKSRNIAEAIKLANSDQAMQHLLFLVDVDTLYNEALGSYNLEAALQIAGKSQMDPKEYIPFLNSLREMDSNYMKYEIDKMLRRQDSALRNLSKCGDDKLELMYSLIEEHQLYNLALDLFKSQPERFTEAANMYGDYLFKQASFEEAGVLYMRSNNLPKAINAFKKSGNWRKCMLLANRSNYSDIELRKLGDSLCNTLTSSHKFREAAEMYKDCFADTNKAIEIYLQGHLWEQALYIAETSGLNQLIEEAKNISVALLHLNSDEKGTTLQNNVEDFLKIIDDIKSDVWPKDPNENEIAVIDAKLKYPPDMNIDTHWKLAVFSEN</sequence>
<keyword evidence="5" id="KW-0819">tRNA processing</keyword>
<dbReference type="GO" id="GO:0000049">
    <property type="term" value="F:tRNA binding"/>
    <property type="evidence" value="ECO:0007669"/>
    <property type="project" value="TreeGrafter"/>
</dbReference>
<dbReference type="PANTHER" id="PTHR12747:SF0">
    <property type="entry name" value="ELONGATOR COMPLEX PROTEIN 1"/>
    <property type="match status" value="1"/>
</dbReference>
<evidence type="ECO:0000256" key="1">
    <source>
        <dbReference type="ARBA" id="ARBA00004496"/>
    </source>
</evidence>
<feature type="domain" description="ELP1 TPR" evidence="8">
    <location>
        <begin position="707"/>
        <end position="863"/>
    </location>
</feature>
<dbReference type="OMA" id="WRESLYC"/>
<dbReference type="Pfam" id="PF04762">
    <property type="entry name" value="Beta-prop_ELP1_1st"/>
    <property type="match status" value="1"/>
</dbReference>
<dbReference type="eggNOG" id="KOG1920">
    <property type="taxonomic scope" value="Eukaryota"/>
</dbReference>
<dbReference type="Gene3D" id="1.25.40.470">
    <property type="match status" value="1"/>
</dbReference>
<dbReference type="InterPro" id="IPR056166">
    <property type="entry name" value="TPR_ELP1"/>
</dbReference>
<feature type="domain" description="ELP1 N-terminal second beta-propeller" evidence="7">
    <location>
        <begin position="246"/>
        <end position="493"/>
    </location>
</feature>
<evidence type="ECO:0000256" key="5">
    <source>
        <dbReference type="ARBA" id="ARBA00022694"/>
    </source>
</evidence>
<dbReference type="EnsemblMetazoa" id="RPRC001192-RA">
    <property type="protein sequence ID" value="RPRC001192-PA"/>
    <property type="gene ID" value="RPRC001192"/>
</dbReference>
<feature type="domain" description="ELP1 first N-terminal beta-propeller" evidence="6">
    <location>
        <begin position="1"/>
        <end position="205"/>
    </location>
</feature>
<dbReference type="InterPro" id="IPR006849">
    <property type="entry name" value="Elp1"/>
</dbReference>
<evidence type="ECO:0000259" key="7">
    <source>
        <dbReference type="Pfam" id="PF23797"/>
    </source>
</evidence>
<organism evidence="10 11">
    <name type="scientific">Rhodnius prolixus</name>
    <name type="common">Triatomid bug</name>
    <dbReference type="NCBI Taxonomy" id="13249"/>
    <lineage>
        <taxon>Eukaryota</taxon>
        <taxon>Metazoa</taxon>
        <taxon>Ecdysozoa</taxon>
        <taxon>Arthropoda</taxon>
        <taxon>Hexapoda</taxon>
        <taxon>Insecta</taxon>
        <taxon>Pterygota</taxon>
        <taxon>Neoptera</taxon>
        <taxon>Paraneoptera</taxon>
        <taxon>Hemiptera</taxon>
        <taxon>Heteroptera</taxon>
        <taxon>Panheteroptera</taxon>
        <taxon>Cimicomorpha</taxon>
        <taxon>Reduviidae</taxon>
        <taxon>Triatominae</taxon>
        <taxon>Rhodnius</taxon>
    </lineage>
</organism>